<keyword evidence="1" id="KW-1133">Transmembrane helix</keyword>
<dbReference type="Proteomes" id="UP000070433">
    <property type="component" value="Chromosome"/>
</dbReference>
<dbReference type="RefSeq" id="WP_061502652.1">
    <property type="nucleotide sequence ID" value="NZ_CP010951.1"/>
</dbReference>
<dbReference type="GO" id="GO:0043683">
    <property type="term" value="P:type IV pilus assembly"/>
    <property type="evidence" value="ECO:0007669"/>
    <property type="project" value="InterPro"/>
</dbReference>
<organism evidence="2 3">
    <name type="scientific">Ramlibacter tataouinensis</name>
    <dbReference type="NCBI Taxonomy" id="94132"/>
    <lineage>
        <taxon>Bacteria</taxon>
        <taxon>Pseudomonadati</taxon>
        <taxon>Pseudomonadota</taxon>
        <taxon>Betaproteobacteria</taxon>
        <taxon>Burkholderiales</taxon>
        <taxon>Comamonadaceae</taxon>
        <taxon>Ramlibacter</taxon>
    </lineage>
</organism>
<keyword evidence="3" id="KW-1185">Reference proteome</keyword>
<dbReference type="InterPro" id="IPR031982">
    <property type="entry name" value="PilE-like"/>
</dbReference>
<reference evidence="2 3" key="1">
    <citation type="journal article" date="2014" name="Int. J. Syst. Evol. Microbiol.">
        <title>Ramlibacter solisilvae sp. nov., isolated from forest soil, and emended description of the genus Ramlibacter.</title>
        <authorList>
            <person name="Lee H.J."/>
            <person name="Lee S.H."/>
            <person name="Lee S.S."/>
            <person name="Lee J.S."/>
            <person name="Kim Y."/>
            <person name="Kim S.C."/>
            <person name="Jeon C.O."/>
        </authorList>
    </citation>
    <scope>NUCLEOTIDE SEQUENCE [LARGE SCALE GENOMIC DNA]</scope>
    <source>
        <strain evidence="2 3">5-10</strain>
    </source>
</reference>
<feature type="transmembrane region" description="Helical" evidence="1">
    <location>
        <begin position="12"/>
        <end position="32"/>
    </location>
</feature>
<name>A0A127K126_9BURK</name>
<dbReference type="PANTHER" id="PTHR30093">
    <property type="entry name" value="GENERAL SECRETION PATHWAY PROTEIN G"/>
    <property type="match status" value="1"/>
</dbReference>
<dbReference type="SUPFAM" id="SSF54523">
    <property type="entry name" value="Pili subunits"/>
    <property type="match status" value="1"/>
</dbReference>
<dbReference type="InterPro" id="IPR012902">
    <property type="entry name" value="N_methyl_site"/>
</dbReference>
<accession>A0A127K126</accession>
<dbReference type="EMBL" id="CP010951">
    <property type="protein sequence ID" value="AMO24622.1"/>
    <property type="molecule type" value="Genomic_DNA"/>
</dbReference>
<dbReference type="InterPro" id="IPR045584">
    <property type="entry name" value="Pilin-like"/>
</dbReference>
<gene>
    <name evidence="2" type="ORF">UC35_19510</name>
</gene>
<evidence type="ECO:0000313" key="2">
    <source>
        <dbReference type="EMBL" id="AMO24622.1"/>
    </source>
</evidence>
<proteinExistence type="predicted"/>
<dbReference type="Gene3D" id="3.30.700.10">
    <property type="entry name" value="Glycoprotein, Type 4 Pilin"/>
    <property type="match status" value="1"/>
</dbReference>
<evidence type="ECO:0000256" key="1">
    <source>
        <dbReference type="SAM" id="Phobius"/>
    </source>
</evidence>
<dbReference type="NCBIfam" id="TIGR02532">
    <property type="entry name" value="IV_pilin_GFxxxE"/>
    <property type="match status" value="1"/>
</dbReference>
<keyword evidence="1" id="KW-0812">Transmembrane</keyword>
<dbReference type="AlphaFoldDB" id="A0A127K126"/>
<sequence>MRRFRQSGFTLIELMITVAIVAILAGVAYPAYTQHVVRAKRSAAESFVVTVANRQEQAMLNSRAYFAVAAGTTAQWTAVNMNVPTDVSANYTVTVAANNAATPPTYTVTATPTGTQASKDAKCGNLTYTQAGVKGISGSGTVADCWK</sequence>
<dbReference type="OrthoDB" id="8592370at2"/>
<dbReference type="PATRIC" id="fig|94132.3.peg.3981"/>
<dbReference type="Pfam" id="PF16732">
    <property type="entry name" value="ComP_DUS"/>
    <property type="match status" value="1"/>
</dbReference>
<dbReference type="PROSITE" id="PS00409">
    <property type="entry name" value="PROKAR_NTER_METHYL"/>
    <property type="match status" value="1"/>
</dbReference>
<dbReference type="Pfam" id="PF07963">
    <property type="entry name" value="N_methyl"/>
    <property type="match status" value="1"/>
</dbReference>
<dbReference type="PANTHER" id="PTHR30093:SF47">
    <property type="entry name" value="TYPE IV PILUS NON-CORE MINOR PILIN PILE"/>
    <property type="match status" value="1"/>
</dbReference>
<keyword evidence="1" id="KW-0472">Membrane</keyword>
<protein>
    <submittedName>
        <fullName evidence="2">Pilus assembly protein PilE</fullName>
    </submittedName>
</protein>
<evidence type="ECO:0000313" key="3">
    <source>
        <dbReference type="Proteomes" id="UP000070433"/>
    </source>
</evidence>